<dbReference type="GeneID" id="68919277"/>
<dbReference type="CTD" id="68919277"/>
<protein>
    <submittedName>
        <fullName evidence="1">Protein CBG27828</fullName>
    </submittedName>
</protein>
<accession>B6IKB0</accession>
<dbReference type="EMBL" id="HE600942">
    <property type="protein sequence ID" value="CAS00340.1"/>
    <property type="molecule type" value="Genomic_DNA"/>
</dbReference>
<evidence type="ECO:0000313" key="1">
    <source>
        <dbReference type="EMBL" id="CAS00340.1"/>
    </source>
</evidence>
<evidence type="ECO:0000313" key="2">
    <source>
        <dbReference type="Proteomes" id="UP000008549"/>
    </source>
</evidence>
<dbReference type="HOGENOM" id="CLU_2514672_0_0_1"/>
<gene>
    <name evidence="1" type="ORF">CBG27828</name>
    <name evidence="1" type="ORF">CBG_27828</name>
</gene>
<dbReference type="Proteomes" id="UP000008549">
    <property type="component" value="Unassembled WGS sequence"/>
</dbReference>
<keyword evidence="2" id="KW-1185">Reference proteome</keyword>
<dbReference type="RefSeq" id="XP_045099899.1">
    <property type="nucleotide sequence ID" value="XM_045240013.1"/>
</dbReference>
<reference evidence="1 2" key="2">
    <citation type="journal article" date="2011" name="PLoS Genet.">
        <title>Caenorhabditis briggsae recombinant inbred line genotypes reveal inter-strain incompatibility and the evolution of recombination.</title>
        <authorList>
            <person name="Ross J.A."/>
            <person name="Koboldt D.C."/>
            <person name="Staisch J.E."/>
            <person name="Chamberlin H.M."/>
            <person name="Gupta B.P."/>
            <person name="Miller R.D."/>
            <person name="Baird S.E."/>
            <person name="Haag E.S."/>
        </authorList>
    </citation>
    <scope>NUCLEOTIDE SEQUENCE [LARGE SCALE GENOMIC DNA]</scope>
    <source>
        <strain evidence="1 2">AF16</strain>
    </source>
</reference>
<organism evidence="1 2">
    <name type="scientific">Caenorhabditis briggsae</name>
    <dbReference type="NCBI Taxonomy" id="6238"/>
    <lineage>
        <taxon>Eukaryota</taxon>
        <taxon>Metazoa</taxon>
        <taxon>Ecdysozoa</taxon>
        <taxon>Nematoda</taxon>
        <taxon>Chromadorea</taxon>
        <taxon>Rhabditida</taxon>
        <taxon>Rhabditina</taxon>
        <taxon>Rhabditomorpha</taxon>
        <taxon>Rhabditoidea</taxon>
        <taxon>Rhabditidae</taxon>
        <taxon>Peloderinae</taxon>
        <taxon>Caenorhabditis</taxon>
    </lineage>
</organism>
<proteinExistence type="predicted"/>
<reference evidence="1 2" key="1">
    <citation type="journal article" date="2003" name="PLoS Biol.">
        <title>The genome sequence of Caenorhabditis briggsae: a platform for comparative genomics.</title>
        <authorList>
            <person name="Stein L.D."/>
            <person name="Bao Z."/>
            <person name="Blasiar D."/>
            <person name="Blumenthal T."/>
            <person name="Brent M.R."/>
            <person name="Chen N."/>
            <person name="Chinwalla A."/>
            <person name="Clarke L."/>
            <person name="Clee C."/>
            <person name="Coghlan A."/>
            <person name="Coulson A."/>
            <person name="D'Eustachio P."/>
            <person name="Fitch D.H."/>
            <person name="Fulton L.A."/>
            <person name="Fulton R.E."/>
            <person name="Griffiths-Jones S."/>
            <person name="Harris T.W."/>
            <person name="Hillier L.W."/>
            <person name="Kamath R."/>
            <person name="Kuwabara P.E."/>
            <person name="Mardis E.R."/>
            <person name="Marra M.A."/>
            <person name="Miner T.L."/>
            <person name="Minx P."/>
            <person name="Mullikin J.C."/>
            <person name="Plumb R.W."/>
            <person name="Rogers J."/>
            <person name="Schein J.E."/>
            <person name="Sohrmann M."/>
            <person name="Spieth J."/>
            <person name="Stajich J.E."/>
            <person name="Wei C."/>
            <person name="Willey D."/>
            <person name="Wilson R.K."/>
            <person name="Durbin R."/>
            <person name="Waterston R.H."/>
        </authorList>
    </citation>
    <scope>NUCLEOTIDE SEQUENCE [LARGE SCALE GENOMIC DNA]</scope>
    <source>
        <strain evidence="1 2">AF16</strain>
    </source>
</reference>
<dbReference type="KEGG" id="cbr:CBG_27828"/>
<name>B6IKB0_CAEBR</name>
<sequence length="85" mass="9708">MSNLPALCRPPFYKTLMGWSGSKYFQSQVVLDKNMIVNKATRSENQGTPKEIWSGNRTGKRCYFLLLMTPPDPVRVRNLACGNRK</sequence>
<dbReference type="InParanoid" id="B6IKB0"/>
<dbReference type="AlphaFoldDB" id="B6IKB0"/>